<gene>
    <name evidence="1" type="ORF">NITHO_1830015</name>
</gene>
<reference evidence="1 2" key="1">
    <citation type="journal article" date="2012" name="ISME J.">
        <title>Nitrification expanded: discovery, physiology and genomics of a nitrite-oxidizing bacterium from the phylum Chloroflexi.</title>
        <authorList>
            <person name="Sorokin D.Y."/>
            <person name="Lucker S."/>
            <person name="Vejmelkova D."/>
            <person name="Kostrikina N.A."/>
            <person name="Kleerebezem R."/>
            <person name="Rijpstra W.I."/>
            <person name="Damste J.S."/>
            <person name="Le Paslier D."/>
            <person name="Muyzer G."/>
            <person name="Wagner M."/>
            <person name="van Loosdrecht M.C."/>
            <person name="Daims H."/>
        </authorList>
    </citation>
    <scope>NUCLEOTIDE SEQUENCE [LARGE SCALE GENOMIC DNA]</scope>
    <source>
        <strain evidence="2">none</strain>
    </source>
</reference>
<dbReference type="EMBL" id="CAGS01000094">
    <property type="protein sequence ID" value="CCF83083.1"/>
    <property type="molecule type" value="Genomic_DNA"/>
</dbReference>
<organism evidence="1 2">
    <name type="scientific">Nitrolancea hollandica Lb</name>
    <dbReference type="NCBI Taxonomy" id="1129897"/>
    <lineage>
        <taxon>Bacteria</taxon>
        <taxon>Pseudomonadati</taxon>
        <taxon>Thermomicrobiota</taxon>
        <taxon>Thermomicrobia</taxon>
        <taxon>Sphaerobacterales</taxon>
        <taxon>Sphaerobacterineae</taxon>
        <taxon>Sphaerobacteraceae</taxon>
        <taxon>Nitrolancea</taxon>
    </lineage>
</organism>
<keyword evidence="2" id="KW-1185">Reference proteome</keyword>
<sequence length="179" mass="20563">MTTNSRQDATVEPEDVQRFDEQIDPYLSFLRATPERLARLVEHVRSELVGIESDEDHRTKARRVEVLREHGQDQLNELLLAVYSAQDKVEGILMRTGRPMEPSALRERVDAARAEFEGGWSRLKQAIRHTEHELSGNWGAVLEIPDWAEHRTIRLKTLADFYRASHDGSETKAHQPATD</sequence>
<comment type="caution">
    <text evidence="1">The sequence shown here is derived from an EMBL/GenBank/DDBJ whole genome shotgun (WGS) entry which is preliminary data.</text>
</comment>
<name>I4EEH1_9BACT</name>
<evidence type="ECO:0000313" key="1">
    <source>
        <dbReference type="EMBL" id="CCF83083.1"/>
    </source>
</evidence>
<accession>I4EEH1</accession>
<dbReference type="Proteomes" id="UP000004221">
    <property type="component" value="Unassembled WGS sequence"/>
</dbReference>
<protein>
    <submittedName>
        <fullName evidence="1">Uncharacterized protein</fullName>
    </submittedName>
</protein>
<dbReference type="AlphaFoldDB" id="I4EEH1"/>
<dbReference type="RefSeq" id="WP_008475828.1">
    <property type="nucleotide sequence ID" value="NZ_CAGS01000094.1"/>
</dbReference>
<proteinExistence type="predicted"/>
<evidence type="ECO:0000313" key="2">
    <source>
        <dbReference type="Proteomes" id="UP000004221"/>
    </source>
</evidence>